<evidence type="ECO:0000313" key="2">
    <source>
        <dbReference type="EMBL" id="KAA0892163.1"/>
    </source>
</evidence>
<reference evidence="2 3" key="1">
    <citation type="submission" date="2019-04" db="EMBL/GenBank/DDBJ databases">
        <title>Geobacter ruber sp. nov., ferric-reducing bacteria isolated from paddy soil.</title>
        <authorList>
            <person name="Xu Z."/>
            <person name="Masuda Y."/>
            <person name="Itoh H."/>
            <person name="Senoo K."/>
        </authorList>
    </citation>
    <scope>NUCLEOTIDE SEQUENCE [LARGE SCALE GENOMIC DNA]</scope>
    <source>
        <strain evidence="2 3">Red88</strain>
    </source>
</reference>
<feature type="chain" id="PRO_5022659055" evidence="1">
    <location>
        <begin position="29"/>
        <end position="157"/>
    </location>
</feature>
<gene>
    <name evidence="2" type="ORF">ET418_08150</name>
</gene>
<organism evidence="2 3">
    <name type="scientific">Oryzomonas rubra</name>
    <dbReference type="NCBI Taxonomy" id="2509454"/>
    <lineage>
        <taxon>Bacteria</taxon>
        <taxon>Pseudomonadati</taxon>
        <taxon>Thermodesulfobacteriota</taxon>
        <taxon>Desulfuromonadia</taxon>
        <taxon>Geobacterales</taxon>
        <taxon>Geobacteraceae</taxon>
        <taxon>Oryzomonas</taxon>
    </lineage>
</organism>
<sequence>MKKKAYILGACLGLMLVTVFTIVPRAGAALGGSADSVTTDRMALSAVRRTTTVGPRYTVQEIASDATSVREYVSRDGIVFAIAWNGLMHPDLTILLGSYVGEYQQAAQKTPRQMGQRRREVRGSRVIVEKWGHMRNLQGRAYVPALVPSGVPIDEIK</sequence>
<dbReference type="EMBL" id="SRSD01000004">
    <property type="protein sequence ID" value="KAA0892163.1"/>
    <property type="molecule type" value="Genomic_DNA"/>
</dbReference>
<feature type="signal peptide" evidence="1">
    <location>
        <begin position="1"/>
        <end position="28"/>
    </location>
</feature>
<comment type="caution">
    <text evidence="2">The sequence shown here is derived from an EMBL/GenBank/DDBJ whole genome shotgun (WGS) entry which is preliminary data.</text>
</comment>
<dbReference type="Pfam" id="PF11005">
    <property type="entry name" value="DUF2844"/>
    <property type="match status" value="1"/>
</dbReference>
<proteinExistence type="predicted"/>
<keyword evidence="1" id="KW-0732">Signal</keyword>
<evidence type="ECO:0000313" key="3">
    <source>
        <dbReference type="Proteomes" id="UP000324298"/>
    </source>
</evidence>
<dbReference type="RefSeq" id="WP_149307100.1">
    <property type="nucleotide sequence ID" value="NZ_SRSD01000004.1"/>
</dbReference>
<dbReference type="Proteomes" id="UP000324298">
    <property type="component" value="Unassembled WGS sequence"/>
</dbReference>
<dbReference type="InterPro" id="IPR021267">
    <property type="entry name" value="DUF2844"/>
</dbReference>
<dbReference type="AlphaFoldDB" id="A0A5A9XHQ3"/>
<protein>
    <submittedName>
        <fullName evidence="2">DUF2844 domain-containing protein</fullName>
    </submittedName>
</protein>
<name>A0A5A9XHQ3_9BACT</name>
<accession>A0A5A9XHQ3</accession>
<evidence type="ECO:0000256" key="1">
    <source>
        <dbReference type="SAM" id="SignalP"/>
    </source>
</evidence>
<dbReference type="OrthoDB" id="7561239at2"/>
<keyword evidence="3" id="KW-1185">Reference proteome</keyword>